<proteinExistence type="inferred from homology"/>
<evidence type="ECO:0000256" key="4">
    <source>
        <dbReference type="ARBA" id="ARBA00022763"/>
    </source>
</evidence>
<dbReference type="GO" id="GO:0008854">
    <property type="term" value="F:exodeoxyribonuclease V activity"/>
    <property type="evidence" value="ECO:0007669"/>
    <property type="project" value="UniProtKB-EC"/>
</dbReference>
<keyword evidence="12 15" id="KW-0413">Isomerase</keyword>
<keyword evidence="5 15" id="KW-0378">Hydrolase</keyword>
<keyword evidence="10 15" id="KW-0238">DNA-binding</keyword>
<evidence type="ECO:0000256" key="2">
    <source>
        <dbReference type="ARBA" id="ARBA00022723"/>
    </source>
</evidence>
<sequence>MSQHSAITLEALDVHAVPLAGRNLIEASAGTGKTFNITGLYARLILGAADPDADSDTNAAGQPCFDASRGLLPEQILLVTFTKAATAELKDRIRTRLSQLAQTFAQGSPVLLDGKPEPFCATVWQQVQSDVRVDAEQLLNQLRLALATLDQAAISTIHSFCQRLLTEQAFEAGFDFDREMVSDESEVLAQITRDFWRSEVYPSPTFWADYLRSISIAPRTRGVNVETLSRIAASLAKLDVETLLALPEQPDLLALQTRWNTAVGAARRAWHEAEIASLLQAKWRDGIYKKTAKLDFTADTAWASEISDFLAQPGWSMPPELKLLTHSKLADAVLKKFQDQAPEHEFFAALEDLQDSRATLETDLAVYFNHWLLKFGAYAREQLVLRKAQAGQMSFDDSLTLLASALRDETRASNLIAKVHAKYRAALVDEFQDTDPTQFLIIDTLFGTPTADGDVLPFFMVGDPKQAIYAFRGADVYAYLGAREAAKGQYSIDTNYRSDAPIISFVNRLFAPETAFVEAQIQHPTIKANQCGASKCQIADDRAAVHAFVWQASKKDAAEKDCYRGVANEIAGLLKLAQQGQANLGARPLAPGDMAVLVSNHHQAAQVRRALAQVGVPSVSQSRDNVFASSEAQGLLALLKAVNEPANEPQLRRALVSGVMGYSVAQLIELQNDDAAWLAQIEMLQALRDEWRKAGFMAMFRSWLVGSQAPARLLSFDDGERSLTNLLHVAELIQNETRSRPSPALLLAWLERQVAEPNAQAEAQQMRLESDADRVKIVTIHASKGLEYPIVFCPFAWAGRKELLRDTRLVAFHDDDGHLHVDAGTMAKNEAIAAAEIEAYAEQMRLLYVALTRAKHRLYLAYPAFEKLHHTSKAGMKNAPLAQVLFRDDGIRLRDQVGEWDVGTLGKAFVHLGAADAPVSVGAWPEPGGKYRASNAQTDELQVAPWRNRALAAPWRLVSFSSLSRGQAKHAHAESAEDHDGASTALALTLPPVDLPTRFTFTRGADAGTALHGMFEHWDFAARERQGWNDIITRQLQRAGLLSLDSDDIPEQGIASNINQWLGEVIDTPLGDLGWRLADLPAKARLNEWPFLMHCPKLNLAAFCRVLAQPQFGVPAEFIAASERLKPEQLTAYLNGVIDLVCVHNDQYFIADYKSNFLGDEFAAYGHESMTEAMADAHYYLQYLLYVIAWQRHMRVRRGDDYNYERDFGGVLYLFIRGMHPAHGGAGVWFDKPCAPLIAALDAALGGQ</sequence>
<keyword evidence="11 15" id="KW-0234">DNA repair</keyword>
<dbReference type="RefSeq" id="WP_179357258.1">
    <property type="nucleotide sequence ID" value="NZ_CP058627.1"/>
</dbReference>
<dbReference type="EC" id="3.1.11.5" evidence="15"/>
<dbReference type="InterPro" id="IPR011335">
    <property type="entry name" value="Restrct_endonuc-II-like"/>
</dbReference>
<evidence type="ECO:0000256" key="5">
    <source>
        <dbReference type="ARBA" id="ARBA00022801"/>
    </source>
</evidence>
<feature type="binding site" evidence="15">
    <location>
        <position position="1139"/>
    </location>
    <ligand>
        <name>Mg(2+)</name>
        <dbReference type="ChEBI" id="CHEBI:18420"/>
    </ligand>
</feature>
<dbReference type="InterPro" id="IPR000212">
    <property type="entry name" value="DNA_helicase_UvrD/REP"/>
</dbReference>
<dbReference type="EMBL" id="CP058627">
    <property type="protein sequence ID" value="QLG87173.1"/>
    <property type="molecule type" value="Genomic_DNA"/>
</dbReference>
<evidence type="ECO:0000256" key="6">
    <source>
        <dbReference type="ARBA" id="ARBA00022806"/>
    </source>
</evidence>
<dbReference type="SUPFAM" id="SSF52540">
    <property type="entry name" value="P-loop containing nucleoside triphosphate hydrolases"/>
    <property type="match status" value="1"/>
</dbReference>
<feature type="binding site" evidence="15">
    <location>
        <position position="1152"/>
    </location>
    <ligand>
        <name>Mg(2+)</name>
        <dbReference type="ChEBI" id="CHEBI:18420"/>
    </ligand>
</feature>
<evidence type="ECO:0000313" key="19">
    <source>
        <dbReference type="EMBL" id="QLG87173.1"/>
    </source>
</evidence>
<keyword evidence="3 15" id="KW-0547">Nucleotide-binding</keyword>
<evidence type="ECO:0000256" key="7">
    <source>
        <dbReference type="ARBA" id="ARBA00022839"/>
    </source>
</evidence>
<comment type="cofactor">
    <cofactor evidence="15">
        <name>Mg(2+)</name>
        <dbReference type="ChEBI" id="CHEBI:18420"/>
    </cofactor>
    <text evidence="15">Binds 1 Mg(2+) ion per subunit.</text>
</comment>
<evidence type="ECO:0000256" key="14">
    <source>
        <dbReference type="ARBA" id="ARBA00048988"/>
    </source>
</evidence>
<dbReference type="AlphaFoldDB" id="A0A7H9BEL5"/>
<dbReference type="GO" id="GO:0000287">
    <property type="term" value="F:magnesium ion binding"/>
    <property type="evidence" value="ECO:0007669"/>
    <property type="project" value="UniProtKB-UniRule"/>
</dbReference>
<gene>
    <name evidence="15 19" type="primary">recB</name>
    <name evidence="19" type="ORF">HQ393_02310</name>
</gene>
<evidence type="ECO:0000256" key="10">
    <source>
        <dbReference type="ARBA" id="ARBA00023125"/>
    </source>
</evidence>
<evidence type="ECO:0000256" key="12">
    <source>
        <dbReference type="ARBA" id="ARBA00023235"/>
    </source>
</evidence>
<dbReference type="NCBIfam" id="TIGR00609">
    <property type="entry name" value="recB"/>
    <property type="match status" value="1"/>
</dbReference>
<evidence type="ECO:0000256" key="1">
    <source>
        <dbReference type="ARBA" id="ARBA00022722"/>
    </source>
</evidence>
<protein>
    <recommendedName>
        <fullName evidence="15">RecBCD enzyme subunit RecB</fullName>
        <ecNumber evidence="15">3.1.11.5</ecNumber>
        <ecNumber evidence="15">5.6.2.4</ecNumber>
    </recommendedName>
    <alternativeName>
        <fullName evidence="15">DNA 3'-5' helicase subunit RecB</fullName>
    </alternativeName>
    <alternativeName>
        <fullName evidence="15">Exonuclease V subunit RecB</fullName>
        <shortName evidence="15">ExoV subunit RecB</shortName>
    </alternativeName>
    <alternativeName>
        <fullName evidence="15">Helicase/nuclease RecBCD subunit RecB</fullName>
    </alternativeName>
</protein>
<dbReference type="GO" id="GO:0005829">
    <property type="term" value="C:cytosol"/>
    <property type="evidence" value="ECO:0007669"/>
    <property type="project" value="TreeGrafter"/>
</dbReference>
<dbReference type="Pfam" id="PF00580">
    <property type="entry name" value="UvrD-helicase"/>
    <property type="match status" value="1"/>
</dbReference>
<dbReference type="InterPro" id="IPR011604">
    <property type="entry name" value="PDDEXK-like_dom_sf"/>
</dbReference>
<dbReference type="InterPro" id="IPR004586">
    <property type="entry name" value="RecB"/>
</dbReference>
<evidence type="ECO:0000256" key="8">
    <source>
        <dbReference type="ARBA" id="ARBA00022840"/>
    </source>
</evidence>
<comment type="catalytic activity">
    <reaction evidence="13 15">
        <text>Couples ATP hydrolysis with the unwinding of duplex DNA by translocating in the 3'-5' direction.</text>
        <dbReference type="EC" id="5.6.2.4"/>
    </reaction>
</comment>
<dbReference type="GO" id="GO:0003677">
    <property type="term" value="F:DNA binding"/>
    <property type="evidence" value="ECO:0007669"/>
    <property type="project" value="UniProtKB-UniRule"/>
</dbReference>
<evidence type="ECO:0000256" key="3">
    <source>
        <dbReference type="ARBA" id="ARBA00022741"/>
    </source>
</evidence>
<dbReference type="CDD" id="cd22352">
    <property type="entry name" value="RecB_C-like"/>
    <property type="match status" value="1"/>
</dbReference>
<feature type="active site" description="For nuclease activity" evidence="15">
    <location>
        <position position="1152"/>
    </location>
</feature>
<dbReference type="GO" id="GO:0005524">
    <property type="term" value="F:ATP binding"/>
    <property type="evidence" value="ECO:0007669"/>
    <property type="project" value="UniProtKB-UniRule"/>
</dbReference>
<dbReference type="GO" id="GO:0000724">
    <property type="term" value="P:double-strand break repair via homologous recombination"/>
    <property type="evidence" value="ECO:0007669"/>
    <property type="project" value="UniProtKB-UniRule"/>
</dbReference>
<dbReference type="SUPFAM" id="SSF52980">
    <property type="entry name" value="Restriction endonuclease-like"/>
    <property type="match status" value="1"/>
</dbReference>
<comment type="domain">
    <text evidence="15">The N-terminal DNA-binding domain is a ssDNA-dependent ATPase and has ATP-dependent 3'-5' helicase function. This domain interacts with RecC.</text>
</comment>
<keyword evidence="4 15" id="KW-0227">DNA damage</keyword>
<feature type="domain" description="UvrD-like helicase C-terminal" evidence="18">
    <location>
        <begin position="516"/>
        <end position="785"/>
    </location>
</feature>
<evidence type="ECO:0000256" key="16">
    <source>
        <dbReference type="PROSITE-ProRule" id="PRU00560"/>
    </source>
</evidence>
<name>A0A7H9BEL5_9NEIS</name>
<evidence type="ECO:0000256" key="9">
    <source>
        <dbReference type="ARBA" id="ARBA00022842"/>
    </source>
</evidence>
<feature type="region of interest" description="DNA-binding and helicase activity, interacts with RecC" evidence="15">
    <location>
        <begin position="1"/>
        <end position="914"/>
    </location>
</feature>
<evidence type="ECO:0000313" key="20">
    <source>
        <dbReference type="Proteomes" id="UP000509597"/>
    </source>
</evidence>
<keyword evidence="2 15" id="KW-0479">Metal-binding</keyword>
<dbReference type="PANTHER" id="PTHR11070:SF23">
    <property type="entry name" value="RECBCD ENZYME SUBUNIT RECB"/>
    <property type="match status" value="1"/>
</dbReference>
<dbReference type="GO" id="GO:0009338">
    <property type="term" value="C:exodeoxyribonuclease V complex"/>
    <property type="evidence" value="ECO:0007669"/>
    <property type="project" value="TreeGrafter"/>
</dbReference>
<dbReference type="EC" id="5.6.2.4" evidence="15"/>
<keyword evidence="8 15" id="KW-0067">ATP-binding</keyword>
<keyword evidence="7 15" id="KW-0269">Exonuclease</keyword>
<dbReference type="Gene3D" id="1.10.486.10">
    <property type="entry name" value="PCRA, domain 4"/>
    <property type="match status" value="1"/>
</dbReference>
<comment type="catalytic activity">
    <reaction evidence="15">
        <text>Exonucleolytic cleavage (in the presence of ATP) in either 5'- to 3'- or 3'- to 5'-direction to yield 5'-phosphooligonucleotides.</text>
        <dbReference type="EC" id="3.1.11.5"/>
    </reaction>
</comment>
<keyword evidence="6 15" id="KW-0347">Helicase</keyword>
<feature type="domain" description="UvrD-like helicase ATP-binding" evidence="17">
    <location>
        <begin position="6"/>
        <end position="499"/>
    </location>
</feature>
<reference evidence="19 20" key="1">
    <citation type="submission" date="2020-07" db="EMBL/GenBank/DDBJ databases">
        <title>Complete genome sequence of Chitinibacter sp. 2T18.</title>
        <authorList>
            <person name="Bae J.-W."/>
            <person name="Choi J.-W."/>
        </authorList>
    </citation>
    <scope>NUCLEOTIDE SEQUENCE [LARGE SCALE GENOMIC DNA]</scope>
    <source>
        <strain evidence="19 20">2T18</strain>
    </source>
</reference>
<comment type="function">
    <text evidence="15">A helicase/nuclease that prepares dsDNA breaks (DSB) for recombinational DNA repair. Binds to DSBs and unwinds DNA via a highly rapid and processive ATP-dependent bidirectional helicase activity. Unwinds dsDNA until it encounters a Chi (crossover hotspot instigator) sequence from the 3' direction. Cuts ssDNA a few nucleotides 3' to the Chi site. The properties and activities of the enzyme are changed at Chi. The Chi-altered holoenzyme produces a long 3'-ssDNA overhang and facilitates RecA-binding to the ssDNA for homologous DNA recombination and repair. Holoenzyme degrades any linearized DNA that is unable to undergo homologous recombination. In the holoenzyme this subunit contributes ATPase, 3'-5' helicase, exonuclease activity and loads RecA onto ssDNA.</text>
</comment>
<keyword evidence="1 15" id="KW-0540">Nuclease</keyword>
<comment type="domain">
    <text evidence="15">The C-terminal domain has nuclease activity and interacts with RecD. It interacts with RecA, facilitating its loading onto ssDNA.</text>
</comment>
<comment type="subunit">
    <text evidence="15">Heterotrimer of RecB, RecC and RecD. All subunits contribute to DNA-binding. Interacts with RecA.</text>
</comment>
<feature type="binding site" evidence="16">
    <location>
        <begin position="27"/>
        <end position="34"/>
    </location>
    <ligand>
        <name>ATP</name>
        <dbReference type="ChEBI" id="CHEBI:30616"/>
    </ligand>
</feature>
<evidence type="ECO:0000256" key="13">
    <source>
        <dbReference type="ARBA" id="ARBA00034617"/>
    </source>
</evidence>
<dbReference type="InterPro" id="IPR014017">
    <property type="entry name" value="DNA_helicase_UvrD-like_C"/>
</dbReference>
<organism evidence="19 20">
    <name type="scientific">Chitinibacter bivalviorum</name>
    <dbReference type="NCBI Taxonomy" id="2739434"/>
    <lineage>
        <taxon>Bacteria</taxon>
        <taxon>Pseudomonadati</taxon>
        <taxon>Pseudomonadota</taxon>
        <taxon>Betaproteobacteria</taxon>
        <taxon>Neisseriales</taxon>
        <taxon>Chitinibacteraceae</taxon>
        <taxon>Chitinibacter</taxon>
    </lineage>
</organism>
<dbReference type="Gene3D" id="1.10.3170.10">
    <property type="entry name" value="Recbcd, chain B, domain 2"/>
    <property type="match status" value="1"/>
</dbReference>
<dbReference type="Gene3D" id="3.40.50.300">
    <property type="entry name" value="P-loop containing nucleotide triphosphate hydrolases"/>
    <property type="match status" value="2"/>
</dbReference>
<dbReference type="Pfam" id="PF13361">
    <property type="entry name" value="UvrD_C"/>
    <property type="match status" value="2"/>
</dbReference>
<accession>A0A7H9BEL5</accession>
<dbReference type="PROSITE" id="PS51217">
    <property type="entry name" value="UVRD_HELICASE_CTER"/>
    <property type="match status" value="1"/>
</dbReference>
<dbReference type="PANTHER" id="PTHR11070">
    <property type="entry name" value="UVRD / RECB / PCRA DNA HELICASE FAMILY MEMBER"/>
    <property type="match status" value="1"/>
</dbReference>
<dbReference type="InterPro" id="IPR027417">
    <property type="entry name" value="P-loop_NTPase"/>
</dbReference>
<dbReference type="InterPro" id="IPR014016">
    <property type="entry name" value="UvrD-like_ATP-bd"/>
</dbReference>
<evidence type="ECO:0000256" key="15">
    <source>
        <dbReference type="HAMAP-Rule" id="MF_01485"/>
    </source>
</evidence>
<keyword evidence="20" id="KW-1185">Reference proteome</keyword>
<evidence type="ECO:0000256" key="11">
    <source>
        <dbReference type="ARBA" id="ARBA00023204"/>
    </source>
</evidence>
<dbReference type="HAMAP" id="MF_01485">
    <property type="entry name" value="RecB"/>
    <property type="match status" value="1"/>
</dbReference>
<dbReference type="KEGG" id="chiz:HQ393_02310"/>
<feature type="binding site" evidence="15">
    <location>
        <position position="1012"/>
    </location>
    <ligand>
        <name>Mg(2+)</name>
        <dbReference type="ChEBI" id="CHEBI:18420"/>
    </ligand>
</feature>
<evidence type="ECO:0000259" key="18">
    <source>
        <dbReference type="PROSITE" id="PS51217"/>
    </source>
</evidence>
<feature type="region of interest" description="Nuclease activity, interacts with RecD and RecA" evidence="15">
    <location>
        <begin position="954"/>
        <end position="1248"/>
    </location>
</feature>
<evidence type="ECO:0000259" key="17">
    <source>
        <dbReference type="PROSITE" id="PS51198"/>
    </source>
</evidence>
<comment type="catalytic activity">
    <reaction evidence="14 15">
        <text>ATP + H2O = ADP + phosphate + H(+)</text>
        <dbReference type="Rhea" id="RHEA:13065"/>
        <dbReference type="ChEBI" id="CHEBI:15377"/>
        <dbReference type="ChEBI" id="CHEBI:15378"/>
        <dbReference type="ChEBI" id="CHEBI:30616"/>
        <dbReference type="ChEBI" id="CHEBI:43474"/>
        <dbReference type="ChEBI" id="CHEBI:456216"/>
        <dbReference type="EC" id="5.6.2.4"/>
    </reaction>
</comment>
<dbReference type="Proteomes" id="UP000509597">
    <property type="component" value="Chromosome"/>
</dbReference>
<dbReference type="PROSITE" id="PS51198">
    <property type="entry name" value="UVRD_HELICASE_ATP_BIND"/>
    <property type="match status" value="1"/>
</dbReference>
<dbReference type="GO" id="GO:0043138">
    <property type="term" value="F:3'-5' DNA helicase activity"/>
    <property type="evidence" value="ECO:0007669"/>
    <property type="project" value="UniProtKB-UniRule"/>
</dbReference>
<keyword evidence="9 15" id="KW-0460">Magnesium</keyword>
<comment type="similarity">
    <text evidence="15">Belongs to the helicase family. UvrD subfamily.</text>
</comment>
<dbReference type="Gene3D" id="3.90.320.10">
    <property type="match status" value="1"/>
</dbReference>
<comment type="miscellaneous">
    <text evidence="15">In the RecBCD complex, RecB has a slow 3'-5' helicase, an exonuclease activity and loads RecA onto ssDNA, RecD has a fast 5'-3' helicase activity, while RecC stimulates the ATPase and processivity of the RecB helicase and contributes to recognition of the Chi site.</text>
</comment>